<evidence type="ECO:0000313" key="1">
    <source>
        <dbReference type="EMBL" id="SPP63340.1"/>
    </source>
</evidence>
<dbReference type="EMBL" id="OUNR01000001">
    <property type="protein sequence ID" value="SPP63340.1"/>
    <property type="molecule type" value="Genomic_DNA"/>
</dbReference>
<protein>
    <submittedName>
        <fullName evidence="1">Uncharacterized protein</fullName>
    </submittedName>
</protein>
<dbReference type="AlphaFoldDB" id="A0A330L0T6"/>
<name>A0A330L0T6_9BACT</name>
<dbReference type="InParanoid" id="A0A330L0T6"/>
<organism evidence="1 2">
    <name type="scientific">Nitrospira lenta</name>
    <dbReference type="NCBI Taxonomy" id="1436998"/>
    <lineage>
        <taxon>Bacteria</taxon>
        <taxon>Pseudomonadati</taxon>
        <taxon>Nitrospirota</taxon>
        <taxon>Nitrospiria</taxon>
        <taxon>Nitrospirales</taxon>
        <taxon>Nitrospiraceae</taxon>
        <taxon>Nitrospira</taxon>
    </lineage>
</organism>
<accession>A0A330L0T6</accession>
<reference evidence="2" key="1">
    <citation type="submission" date="2018-04" db="EMBL/GenBank/DDBJ databases">
        <authorList>
            <person name="Lucker S."/>
            <person name="Sakoula D."/>
        </authorList>
    </citation>
    <scope>NUCLEOTIDE SEQUENCE [LARGE SCALE GENOMIC DNA]</scope>
</reference>
<sequence>MVVIGLLVKGPEGEEYLVTGDSDAVAGLSAGRTFRREPKGWVLTNLSSDEQACLRAESMIGIYKMARQFGVGVPWPPQGLNPDAAG</sequence>
<dbReference type="RefSeq" id="WP_121987887.1">
    <property type="nucleotide sequence ID" value="NZ_OUNR01000001.1"/>
</dbReference>
<evidence type="ECO:0000313" key="2">
    <source>
        <dbReference type="Proteomes" id="UP000248168"/>
    </source>
</evidence>
<dbReference type="Proteomes" id="UP000248168">
    <property type="component" value="Unassembled WGS sequence"/>
</dbReference>
<gene>
    <name evidence="1" type="ORF">NITLEN_10426</name>
</gene>
<keyword evidence="2" id="KW-1185">Reference proteome</keyword>
<proteinExistence type="predicted"/>